<dbReference type="CDD" id="cd07043">
    <property type="entry name" value="STAS_anti-anti-sigma_factors"/>
    <property type="match status" value="1"/>
</dbReference>
<feature type="transmembrane region" description="Helical" evidence="5">
    <location>
        <begin position="294"/>
        <end position="312"/>
    </location>
</feature>
<evidence type="ECO:0000259" key="6">
    <source>
        <dbReference type="PROSITE" id="PS50801"/>
    </source>
</evidence>
<dbReference type="Pfam" id="PF00916">
    <property type="entry name" value="Sulfate_transp"/>
    <property type="match status" value="2"/>
</dbReference>
<feature type="domain" description="STAS" evidence="6">
    <location>
        <begin position="422"/>
        <end position="467"/>
    </location>
</feature>
<keyword evidence="8" id="KW-1185">Reference proteome</keyword>
<comment type="caution">
    <text evidence="7">The sequence shown here is derived from an EMBL/GenBank/DDBJ whole genome shotgun (WGS) entry which is preliminary data.</text>
</comment>
<evidence type="ECO:0000256" key="2">
    <source>
        <dbReference type="ARBA" id="ARBA00022692"/>
    </source>
</evidence>
<name>A0A5B1BN55_MYCSI</name>
<feature type="transmembrane region" description="Helical" evidence="5">
    <location>
        <begin position="317"/>
        <end position="334"/>
    </location>
</feature>
<dbReference type="PANTHER" id="PTHR11814">
    <property type="entry name" value="SULFATE TRANSPORTER"/>
    <property type="match status" value="1"/>
</dbReference>
<dbReference type="EMBL" id="VTZN01000085">
    <property type="protein sequence ID" value="KAA1249551.1"/>
    <property type="molecule type" value="Genomic_DNA"/>
</dbReference>
<dbReference type="SUPFAM" id="SSF52091">
    <property type="entry name" value="SpoIIaa-like"/>
    <property type="match status" value="1"/>
</dbReference>
<feature type="transmembrane region" description="Helical" evidence="5">
    <location>
        <begin position="162"/>
        <end position="179"/>
    </location>
</feature>
<reference evidence="7 8" key="1">
    <citation type="submission" date="2019-09" db="EMBL/GenBank/DDBJ databases">
        <title>Report of infection by Mycobacterium simiae a patient suffering from pulmonary tuberculosis.</title>
        <authorList>
            <person name="Mohanty P.S."/>
            <person name="Bansal A.K."/>
            <person name="Singh H."/>
            <person name="Sharma S."/>
            <person name="Patil S.A."/>
            <person name="Upadhaya P."/>
            <person name="Singh P.K."/>
            <person name="Kumar D."/>
            <person name="Kumar S."/>
            <person name="Singh R.K."/>
            <person name="Chaudhary B."/>
        </authorList>
    </citation>
    <scope>NUCLEOTIDE SEQUENCE [LARGE SCALE GENOMIC DNA]</scope>
    <source>
        <strain evidence="7 8">JAL-560-SIM</strain>
    </source>
</reference>
<dbReference type="GO" id="GO:0016020">
    <property type="term" value="C:membrane"/>
    <property type="evidence" value="ECO:0007669"/>
    <property type="project" value="UniProtKB-SubCell"/>
</dbReference>
<keyword evidence="4 5" id="KW-0472">Membrane</keyword>
<dbReference type="Gene3D" id="3.30.750.24">
    <property type="entry name" value="STAS domain"/>
    <property type="match status" value="1"/>
</dbReference>
<dbReference type="RefSeq" id="WP_149654613.1">
    <property type="nucleotide sequence ID" value="NZ_VTZN01000085.1"/>
</dbReference>
<evidence type="ECO:0000256" key="5">
    <source>
        <dbReference type="SAM" id="Phobius"/>
    </source>
</evidence>
<gene>
    <name evidence="7" type="ORF">F0Q45_14570</name>
</gene>
<feature type="transmembrane region" description="Helical" evidence="5">
    <location>
        <begin position="354"/>
        <end position="380"/>
    </location>
</feature>
<feature type="transmembrane region" description="Helical" evidence="5">
    <location>
        <begin position="137"/>
        <end position="155"/>
    </location>
</feature>
<proteinExistence type="predicted"/>
<dbReference type="Pfam" id="PF01740">
    <property type="entry name" value="STAS"/>
    <property type="match status" value="1"/>
</dbReference>
<feature type="transmembrane region" description="Helical" evidence="5">
    <location>
        <begin position="260"/>
        <end position="282"/>
    </location>
</feature>
<evidence type="ECO:0000256" key="1">
    <source>
        <dbReference type="ARBA" id="ARBA00004141"/>
    </source>
</evidence>
<accession>A0A5B1BN55</accession>
<dbReference type="GO" id="GO:0055085">
    <property type="term" value="P:transmembrane transport"/>
    <property type="evidence" value="ECO:0007669"/>
    <property type="project" value="InterPro"/>
</dbReference>
<dbReference type="AlphaFoldDB" id="A0A5B1BN55"/>
<keyword evidence="3 5" id="KW-1133">Transmembrane helix</keyword>
<feature type="transmembrane region" description="Helical" evidence="5">
    <location>
        <begin position="85"/>
        <end position="107"/>
    </location>
</feature>
<comment type="subcellular location">
    <subcellularLocation>
        <location evidence="1">Membrane</location>
        <topology evidence="1">Multi-pass membrane protein</topology>
    </subcellularLocation>
</comment>
<dbReference type="OrthoDB" id="9771198at2"/>
<evidence type="ECO:0000256" key="3">
    <source>
        <dbReference type="ARBA" id="ARBA00022989"/>
    </source>
</evidence>
<feature type="transmembrane region" description="Helical" evidence="5">
    <location>
        <begin position="35"/>
        <end position="54"/>
    </location>
</feature>
<evidence type="ECO:0000256" key="4">
    <source>
        <dbReference type="ARBA" id="ARBA00023136"/>
    </source>
</evidence>
<evidence type="ECO:0000313" key="7">
    <source>
        <dbReference type="EMBL" id="KAA1249551.1"/>
    </source>
</evidence>
<feature type="transmembrane region" description="Helical" evidence="5">
    <location>
        <begin position="114"/>
        <end position="131"/>
    </location>
</feature>
<evidence type="ECO:0000313" key="8">
    <source>
        <dbReference type="Proteomes" id="UP000324701"/>
    </source>
</evidence>
<sequence>MPERIAKELLAGLVVAIVALPLAIAFGVTATGTSQGALFGLYGAIFAGFFAAVFGGTPGQVTGPTGPITVVATATIAAHGLEAAFVAFILAGVFQMLFGICRLGWLIRYIPHPVVSGFMGGIALLIIMSQLGQVRRSFLLVLVVIVLLLVSSRLIRAIPSSLIVLVLITSTLPLVESWLHDLRIGPVVINMAVDYIGEIPEAMPSFSIPDFSGSLVLQVLSSAVAIALLGSIDSLLTSLVMDNIRGTRHRSNKELIGQGIGNIACGLFGGLPSAGATVRSVVNIRSGGQTPLSAVTHSVVLFAFVAGLGAVVEHIPLALLSGILILTAVGMFDWKAMRRVHVAPIGDVSVLFTTMAITVAVDLTVAVAVGIGLALLILVLRSRRRRANVTQDDTGTYCVDGPLSFLSVDGVFTPLRDGRTDVSLNLENVTYLDSSGANALLYFIDHSERDGIKVSIVCIPPRIKRRLTAIADDVQRDKLNTIVKSD</sequence>
<dbReference type="InterPro" id="IPR036513">
    <property type="entry name" value="STAS_dom_sf"/>
</dbReference>
<keyword evidence="2 5" id="KW-0812">Transmembrane</keyword>
<feature type="transmembrane region" description="Helical" evidence="5">
    <location>
        <begin position="215"/>
        <end position="240"/>
    </location>
</feature>
<dbReference type="PROSITE" id="PS50801">
    <property type="entry name" value="STAS"/>
    <property type="match status" value="1"/>
</dbReference>
<dbReference type="InterPro" id="IPR002645">
    <property type="entry name" value="STAS_dom"/>
</dbReference>
<dbReference type="Proteomes" id="UP000324701">
    <property type="component" value="Unassembled WGS sequence"/>
</dbReference>
<protein>
    <submittedName>
        <fullName evidence="7">SulP family inorganic anion transporter</fullName>
    </submittedName>
</protein>
<dbReference type="InterPro" id="IPR011547">
    <property type="entry name" value="SLC26A/SulP_dom"/>
</dbReference>
<dbReference type="InterPro" id="IPR001902">
    <property type="entry name" value="SLC26A/SulP_fam"/>
</dbReference>
<organism evidence="7 8">
    <name type="scientific">Mycobacterium simiae</name>
    <name type="common">Mycobacterium habana</name>
    <dbReference type="NCBI Taxonomy" id="1784"/>
    <lineage>
        <taxon>Bacteria</taxon>
        <taxon>Bacillati</taxon>
        <taxon>Actinomycetota</taxon>
        <taxon>Actinomycetes</taxon>
        <taxon>Mycobacteriales</taxon>
        <taxon>Mycobacteriaceae</taxon>
        <taxon>Mycobacterium</taxon>
        <taxon>Mycobacterium simiae complex</taxon>
    </lineage>
</organism>